<evidence type="ECO:0000313" key="2">
    <source>
        <dbReference type="EMBL" id="AET04681.1"/>
    </source>
</evidence>
<keyword evidence="4" id="KW-1185">Reference proteome</keyword>
<dbReference type="InterPro" id="IPR011009">
    <property type="entry name" value="Kinase-like_dom_sf"/>
</dbReference>
<dbReference type="PROSITE" id="PS50011">
    <property type="entry name" value="PROTEIN_KINASE_DOM"/>
    <property type="match status" value="1"/>
</dbReference>
<reference evidence="2 4" key="1">
    <citation type="journal article" date="2011" name="Nature">
        <title>The Medicago genome provides insight into the evolution of rhizobial symbioses.</title>
        <authorList>
            <person name="Young N.D."/>
            <person name="Debelle F."/>
            <person name="Oldroyd G.E."/>
            <person name="Geurts R."/>
            <person name="Cannon S.B."/>
            <person name="Udvardi M.K."/>
            <person name="Benedito V.A."/>
            <person name="Mayer K.F."/>
            <person name="Gouzy J."/>
            <person name="Schoof H."/>
            <person name="Van de Peer Y."/>
            <person name="Proost S."/>
            <person name="Cook D.R."/>
            <person name="Meyers B.C."/>
            <person name="Spannagl M."/>
            <person name="Cheung F."/>
            <person name="De Mita S."/>
            <person name="Krishnakumar V."/>
            <person name="Gundlach H."/>
            <person name="Zhou S."/>
            <person name="Mudge J."/>
            <person name="Bharti A.K."/>
            <person name="Murray J.D."/>
            <person name="Naoumkina M.A."/>
            <person name="Rosen B."/>
            <person name="Silverstein K.A."/>
            <person name="Tang H."/>
            <person name="Rombauts S."/>
            <person name="Zhao P.X."/>
            <person name="Zhou P."/>
            <person name="Barbe V."/>
            <person name="Bardou P."/>
            <person name="Bechner M."/>
            <person name="Bellec A."/>
            <person name="Berger A."/>
            <person name="Berges H."/>
            <person name="Bidwell S."/>
            <person name="Bisseling T."/>
            <person name="Choisne N."/>
            <person name="Couloux A."/>
            <person name="Denny R."/>
            <person name="Deshpande S."/>
            <person name="Dai X."/>
            <person name="Doyle J.J."/>
            <person name="Dudez A.M."/>
            <person name="Farmer A.D."/>
            <person name="Fouteau S."/>
            <person name="Franken C."/>
            <person name="Gibelin C."/>
            <person name="Gish J."/>
            <person name="Goldstein S."/>
            <person name="Gonzalez A.J."/>
            <person name="Green P.J."/>
            <person name="Hallab A."/>
            <person name="Hartog M."/>
            <person name="Hua A."/>
            <person name="Humphray S.J."/>
            <person name="Jeong D.H."/>
            <person name="Jing Y."/>
            <person name="Jocker A."/>
            <person name="Kenton S.M."/>
            <person name="Kim D.J."/>
            <person name="Klee K."/>
            <person name="Lai H."/>
            <person name="Lang C."/>
            <person name="Lin S."/>
            <person name="Macmil S.L."/>
            <person name="Magdelenat G."/>
            <person name="Matthews L."/>
            <person name="McCorrison J."/>
            <person name="Monaghan E.L."/>
            <person name="Mun J.H."/>
            <person name="Najar F.Z."/>
            <person name="Nicholson C."/>
            <person name="Noirot C."/>
            <person name="O'Bleness M."/>
            <person name="Paule C.R."/>
            <person name="Poulain J."/>
            <person name="Prion F."/>
            <person name="Qin B."/>
            <person name="Qu C."/>
            <person name="Retzel E.F."/>
            <person name="Riddle C."/>
            <person name="Sallet E."/>
            <person name="Samain S."/>
            <person name="Samson N."/>
            <person name="Sanders I."/>
            <person name="Saurat O."/>
            <person name="Scarpelli C."/>
            <person name="Schiex T."/>
            <person name="Segurens B."/>
            <person name="Severin A.J."/>
            <person name="Sherrier D.J."/>
            <person name="Shi R."/>
            <person name="Sims S."/>
            <person name="Singer S.R."/>
            <person name="Sinharoy S."/>
            <person name="Sterck L."/>
            <person name="Viollet A."/>
            <person name="Wang B.B."/>
            <person name="Wang K."/>
            <person name="Wang M."/>
            <person name="Wang X."/>
            <person name="Warfsmann J."/>
            <person name="Weissenbach J."/>
            <person name="White D.D."/>
            <person name="White J.D."/>
            <person name="Wiley G.B."/>
            <person name="Wincker P."/>
            <person name="Xing Y."/>
            <person name="Yang L."/>
            <person name="Yao Z."/>
            <person name="Ying F."/>
            <person name="Zhai J."/>
            <person name="Zhou L."/>
            <person name="Zuber A."/>
            <person name="Denarie J."/>
            <person name="Dixon R.A."/>
            <person name="May G.D."/>
            <person name="Schwartz D.C."/>
            <person name="Rogers J."/>
            <person name="Quetier F."/>
            <person name="Town C.D."/>
            <person name="Roe B.A."/>
        </authorList>
    </citation>
    <scope>NUCLEOTIDE SEQUENCE [LARGE SCALE GENOMIC DNA]</scope>
    <source>
        <strain evidence="2">A17</strain>
        <strain evidence="3 4">cv. Jemalong A17</strain>
    </source>
</reference>
<dbReference type="SMART" id="SM00219">
    <property type="entry name" value="TyrKc"/>
    <property type="match status" value="1"/>
</dbReference>
<dbReference type="eggNOG" id="ENOG502QW02">
    <property type="taxonomic scope" value="Eukaryota"/>
</dbReference>
<proteinExistence type="predicted"/>
<protein>
    <submittedName>
        <fullName evidence="2">Tyrosine kinase family protein</fullName>
    </submittedName>
</protein>
<organism evidence="2 4">
    <name type="scientific">Medicago truncatula</name>
    <name type="common">Barrel medic</name>
    <name type="synonym">Medicago tribuloides</name>
    <dbReference type="NCBI Taxonomy" id="3880"/>
    <lineage>
        <taxon>Eukaryota</taxon>
        <taxon>Viridiplantae</taxon>
        <taxon>Streptophyta</taxon>
        <taxon>Embryophyta</taxon>
        <taxon>Tracheophyta</taxon>
        <taxon>Spermatophyta</taxon>
        <taxon>Magnoliopsida</taxon>
        <taxon>eudicotyledons</taxon>
        <taxon>Gunneridae</taxon>
        <taxon>Pentapetalae</taxon>
        <taxon>rosids</taxon>
        <taxon>fabids</taxon>
        <taxon>Fabales</taxon>
        <taxon>Fabaceae</taxon>
        <taxon>Papilionoideae</taxon>
        <taxon>50 kb inversion clade</taxon>
        <taxon>NPAAA clade</taxon>
        <taxon>Hologalegina</taxon>
        <taxon>IRL clade</taxon>
        <taxon>Trifolieae</taxon>
        <taxon>Medicago</taxon>
    </lineage>
</organism>
<sequence>MKLKINTVIDANGLVLEQINSEITTVGLIRHRNILPLLVHIRRSDCHYMVYEYMKNRSLHNMLKKFERGEKEFDWLSRYKIAVGIADGLEYIHMSHNSSVDHASETWGYMAPGYNQYGCSSDKSDIYSFGVILGVLVSGKFPNNDFFMDRDVWGTSLNTFDLKGKLYPIIYSRDVPNKGAGFNGYSSR</sequence>
<evidence type="ECO:0000313" key="3">
    <source>
        <dbReference type="EnsemblPlants" id="AET04681"/>
    </source>
</evidence>
<dbReference type="SUPFAM" id="SSF56112">
    <property type="entry name" value="Protein kinase-like (PK-like)"/>
    <property type="match status" value="1"/>
</dbReference>
<dbReference type="EnsemblPlants" id="AET04681">
    <property type="protein sequence ID" value="AET04681"/>
    <property type="gene ID" value="MTR_8g092950"/>
</dbReference>
<dbReference type="GO" id="GO:0004713">
    <property type="term" value="F:protein tyrosine kinase activity"/>
    <property type="evidence" value="ECO:0007669"/>
    <property type="project" value="InterPro"/>
</dbReference>
<keyword evidence="2" id="KW-0418">Kinase</keyword>
<evidence type="ECO:0000259" key="1">
    <source>
        <dbReference type="PROSITE" id="PS50011"/>
    </source>
</evidence>
<dbReference type="InterPro" id="IPR000719">
    <property type="entry name" value="Prot_kinase_dom"/>
</dbReference>
<dbReference type="PaxDb" id="3880-AET04681"/>
<keyword evidence="2" id="KW-0808">Transferase</keyword>
<dbReference type="PANTHER" id="PTHR48055:SF22">
    <property type="entry name" value="LEUCINE-RICH REPEAT RECEPTOR-LIKE SERINE_THREONINE_TYROSINE-PROTEIN KINASE SOBIR1"/>
    <property type="match status" value="1"/>
</dbReference>
<dbReference type="InterPro" id="IPR020635">
    <property type="entry name" value="Tyr_kinase_cat_dom"/>
</dbReference>
<evidence type="ECO:0000313" key="4">
    <source>
        <dbReference type="Proteomes" id="UP000002051"/>
    </source>
</evidence>
<accession>G7LD42</accession>
<dbReference type="Pfam" id="PF00069">
    <property type="entry name" value="Pkinase"/>
    <property type="match status" value="1"/>
</dbReference>
<gene>
    <name evidence="2" type="ordered locus">MTR_8g092950</name>
</gene>
<feature type="domain" description="Protein kinase" evidence="1">
    <location>
        <begin position="1"/>
        <end position="188"/>
    </location>
</feature>
<dbReference type="GO" id="GO:0005524">
    <property type="term" value="F:ATP binding"/>
    <property type="evidence" value="ECO:0007669"/>
    <property type="project" value="InterPro"/>
</dbReference>
<reference evidence="2 4" key="2">
    <citation type="journal article" date="2014" name="BMC Genomics">
        <title>An improved genome release (version Mt4.0) for the model legume Medicago truncatula.</title>
        <authorList>
            <person name="Tang H."/>
            <person name="Krishnakumar V."/>
            <person name="Bidwell S."/>
            <person name="Rosen B."/>
            <person name="Chan A."/>
            <person name="Zhou S."/>
            <person name="Gentzbittel L."/>
            <person name="Childs K.L."/>
            <person name="Yandell M."/>
            <person name="Gundlach H."/>
            <person name="Mayer K.F."/>
            <person name="Schwartz D.C."/>
            <person name="Town C.D."/>
        </authorList>
    </citation>
    <scope>GENOME REANNOTATION</scope>
    <source>
        <strain evidence="3 4">cv. Jemalong A17</strain>
    </source>
</reference>
<dbReference type="Gene3D" id="1.10.510.10">
    <property type="entry name" value="Transferase(Phosphotransferase) domain 1"/>
    <property type="match status" value="2"/>
</dbReference>
<dbReference type="Proteomes" id="UP000002051">
    <property type="component" value="Chromosome 8"/>
</dbReference>
<name>G7LD42_MEDTR</name>
<dbReference type="HOGENOM" id="CLU_1443076_0_0_1"/>
<dbReference type="AlphaFoldDB" id="G7LD42"/>
<dbReference type="InterPro" id="IPR051564">
    <property type="entry name" value="LRR_receptor-like_kinase"/>
</dbReference>
<dbReference type="EMBL" id="CM001224">
    <property type="protein sequence ID" value="AET04681.1"/>
    <property type="molecule type" value="Genomic_DNA"/>
</dbReference>
<dbReference type="OMA" id="WHTRVEI"/>
<reference evidence="3" key="3">
    <citation type="submission" date="2015-04" db="UniProtKB">
        <authorList>
            <consortium name="EnsemblPlants"/>
        </authorList>
    </citation>
    <scope>IDENTIFICATION</scope>
    <source>
        <strain evidence="3">cv. Jemalong A17</strain>
    </source>
</reference>
<dbReference type="PANTHER" id="PTHR48055">
    <property type="entry name" value="LEUCINE-RICH REPEAT RECEPTOR PROTEIN KINASE EMS1"/>
    <property type="match status" value="1"/>
</dbReference>